<dbReference type="Proteomes" id="UP001161247">
    <property type="component" value="Chromosome 6"/>
</dbReference>
<gene>
    <name evidence="5" type="ORF">OLC1_LOCUS17321</name>
</gene>
<keyword evidence="6" id="KW-1185">Reference proteome</keyword>
<protein>
    <submittedName>
        <fullName evidence="5">OLC1v1009229C1</fullName>
    </submittedName>
</protein>
<feature type="compositionally biased region" description="Basic and acidic residues" evidence="3">
    <location>
        <begin position="1"/>
        <end position="16"/>
    </location>
</feature>
<feature type="region of interest" description="Disordered" evidence="3">
    <location>
        <begin position="1"/>
        <end position="29"/>
    </location>
</feature>
<feature type="transmembrane region" description="Helical" evidence="4">
    <location>
        <begin position="80"/>
        <end position="100"/>
    </location>
</feature>
<evidence type="ECO:0000256" key="2">
    <source>
        <dbReference type="ARBA" id="ARBA00023136"/>
    </source>
</evidence>
<keyword evidence="2 4" id="KW-0472">Membrane</keyword>
<dbReference type="InterPro" id="IPR044839">
    <property type="entry name" value="NDR1-like"/>
</dbReference>
<evidence type="ECO:0000313" key="6">
    <source>
        <dbReference type="Proteomes" id="UP001161247"/>
    </source>
</evidence>
<keyword evidence="4" id="KW-1133">Transmembrane helix</keyword>
<evidence type="ECO:0000313" key="5">
    <source>
        <dbReference type="EMBL" id="CAI9109411.1"/>
    </source>
</evidence>
<dbReference type="GO" id="GO:0098542">
    <property type="term" value="P:defense response to other organism"/>
    <property type="evidence" value="ECO:0007669"/>
    <property type="project" value="InterPro"/>
</dbReference>
<evidence type="ECO:0000256" key="3">
    <source>
        <dbReference type="SAM" id="MobiDB-lite"/>
    </source>
</evidence>
<dbReference type="AlphaFoldDB" id="A0AAV1DQU3"/>
<sequence>MEERVFPVDGNKDDPPLKPVSGDKVPPPPGMALVKSNETYVIRIPRDQIYRVPPPENAEIVESYRKPSGNNGKRGCGGRCWIFAVLVALLVIGFGIFLAIQHFSNPKSPKFSIAHFGRKATKLPSHHHTPLHNKNAVYEILLQVFNPNEKSVVHYGSGNLTLHFKRYGIAYGVSKLVEQGGGTTVKVDHSLHGTKVELPEEIQKIMNDKHPRVLVLKIDVPIEVKSWDKTFKKMMVVGCELEVDSLTHQSAKILSQQCGTN</sequence>
<proteinExistence type="predicted"/>
<keyword evidence="4" id="KW-0812">Transmembrane</keyword>
<name>A0AAV1DQU3_OLDCO</name>
<reference evidence="5" key="1">
    <citation type="submission" date="2023-03" db="EMBL/GenBank/DDBJ databases">
        <authorList>
            <person name="Julca I."/>
        </authorList>
    </citation>
    <scope>NUCLEOTIDE SEQUENCE</scope>
</reference>
<evidence type="ECO:0000256" key="1">
    <source>
        <dbReference type="ARBA" id="ARBA00004370"/>
    </source>
</evidence>
<comment type="subcellular location">
    <subcellularLocation>
        <location evidence="1">Membrane</location>
    </subcellularLocation>
</comment>
<accession>A0AAV1DQU3</accession>
<dbReference type="EMBL" id="OX459123">
    <property type="protein sequence ID" value="CAI9109411.1"/>
    <property type="molecule type" value="Genomic_DNA"/>
</dbReference>
<organism evidence="5 6">
    <name type="scientific">Oldenlandia corymbosa var. corymbosa</name>
    <dbReference type="NCBI Taxonomy" id="529605"/>
    <lineage>
        <taxon>Eukaryota</taxon>
        <taxon>Viridiplantae</taxon>
        <taxon>Streptophyta</taxon>
        <taxon>Embryophyta</taxon>
        <taxon>Tracheophyta</taxon>
        <taxon>Spermatophyta</taxon>
        <taxon>Magnoliopsida</taxon>
        <taxon>eudicotyledons</taxon>
        <taxon>Gunneridae</taxon>
        <taxon>Pentapetalae</taxon>
        <taxon>asterids</taxon>
        <taxon>lamiids</taxon>
        <taxon>Gentianales</taxon>
        <taxon>Rubiaceae</taxon>
        <taxon>Rubioideae</taxon>
        <taxon>Spermacoceae</taxon>
        <taxon>Hedyotis-Oldenlandia complex</taxon>
        <taxon>Oldenlandia</taxon>
    </lineage>
</organism>
<dbReference type="GO" id="GO:0005886">
    <property type="term" value="C:plasma membrane"/>
    <property type="evidence" value="ECO:0007669"/>
    <property type="project" value="TreeGrafter"/>
</dbReference>
<dbReference type="PANTHER" id="PTHR31234:SF68">
    <property type="entry name" value="EXPRESSED PROTEIN"/>
    <property type="match status" value="1"/>
</dbReference>
<evidence type="ECO:0000256" key="4">
    <source>
        <dbReference type="SAM" id="Phobius"/>
    </source>
</evidence>
<dbReference type="PANTHER" id="PTHR31234">
    <property type="entry name" value="LATE EMBRYOGENESIS ABUNDANT (LEA) HYDROXYPROLINE-RICH GLYCOPROTEIN FAMILY"/>
    <property type="match status" value="1"/>
</dbReference>